<comment type="subcellular location">
    <subcellularLocation>
        <location evidence="1">Nucleus</location>
    </subcellularLocation>
</comment>
<feature type="compositionally biased region" description="Basic residues" evidence="7">
    <location>
        <begin position="102"/>
        <end position="122"/>
    </location>
</feature>
<dbReference type="PANTHER" id="PTHR31190:SF181">
    <property type="entry name" value="OS02G0764700 PROTEIN"/>
    <property type="match status" value="1"/>
</dbReference>
<dbReference type="AlphaFoldDB" id="A0AAV2GI73"/>
<dbReference type="InterPro" id="IPR036955">
    <property type="entry name" value="AP2/ERF_dom_sf"/>
</dbReference>
<evidence type="ECO:0000313" key="10">
    <source>
        <dbReference type="Proteomes" id="UP001497516"/>
    </source>
</evidence>
<keyword evidence="4" id="KW-0804">Transcription</keyword>
<organism evidence="9 10">
    <name type="scientific">Linum trigynum</name>
    <dbReference type="NCBI Taxonomy" id="586398"/>
    <lineage>
        <taxon>Eukaryota</taxon>
        <taxon>Viridiplantae</taxon>
        <taxon>Streptophyta</taxon>
        <taxon>Embryophyta</taxon>
        <taxon>Tracheophyta</taxon>
        <taxon>Spermatophyta</taxon>
        <taxon>Magnoliopsida</taxon>
        <taxon>eudicotyledons</taxon>
        <taxon>Gunneridae</taxon>
        <taxon>Pentapetalae</taxon>
        <taxon>rosids</taxon>
        <taxon>fabids</taxon>
        <taxon>Malpighiales</taxon>
        <taxon>Linaceae</taxon>
        <taxon>Linum</taxon>
    </lineage>
</organism>
<dbReference type="GO" id="GO:0003677">
    <property type="term" value="F:DNA binding"/>
    <property type="evidence" value="ECO:0007669"/>
    <property type="project" value="UniProtKB-KW"/>
</dbReference>
<keyword evidence="2" id="KW-0805">Transcription regulation</keyword>
<dbReference type="PANTHER" id="PTHR31190">
    <property type="entry name" value="DNA-BINDING DOMAIN"/>
    <property type="match status" value="1"/>
</dbReference>
<evidence type="ECO:0000256" key="3">
    <source>
        <dbReference type="ARBA" id="ARBA00023125"/>
    </source>
</evidence>
<dbReference type="SMART" id="SM00380">
    <property type="entry name" value="AP2"/>
    <property type="match status" value="1"/>
</dbReference>
<evidence type="ECO:0000256" key="5">
    <source>
        <dbReference type="ARBA" id="ARBA00023242"/>
    </source>
</evidence>
<dbReference type="InterPro" id="IPR044808">
    <property type="entry name" value="ERF_plant"/>
</dbReference>
<dbReference type="PROSITE" id="PS51032">
    <property type="entry name" value="AP2_ERF"/>
    <property type="match status" value="1"/>
</dbReference>
<evidence type="ECO:0000256" key="2">
    <source>
        <dbReference type="ARBA" id="ARBA00023015"/>
    </source>
</evidence>
<proteinExistence type="inferred from homology"/>
<dbReference type="SUPFAM" id="SSF54171">
    <property type="entry name" value="DNA-binding domain"/>
    <property type="match status" value="1"/>
</dbReference>
<feature type="region of interest" description="Disordered" evidence="7">
    <location>
        <begin position="1"/>
        <end position="21"/>
    </location>
</feature>
<dbReference type="GO" id="GO:0005634">
    <property type="term" value="C:nucleus"/>
    <property type="evidence" value="ECO:0007669"/>
    <property type="project" value="UniProtKB-SubCell"/>
</dbReference>
<dbReference type="PRINTS" id="PR00367">
    <property type="entry name" value="ETHRSPELEMNT"/>
</dbReference>
<feature type="region of interest" description="Disordered" evidence="7">
    <location>
        <begin position="191"/>
        <end position="213"/>
    </location>
</feature>
<reference evidence="9 10" key="1">
    <citation type="submission" date="2024-04" db="EMBL/GenBank/DDBJ databases">
        <authorList>
            <person name="Fracassetti M."/>
        </authorList>
    </citation>
    <scope>NUCLEOTIDE SEQUENCE [LARGE SCALE GENOMIC DNA]</scope>
</reference>
<gene>
    <name evidence="9" type="ORF">LTRI10_LOCUS49547</name>
</gene>
<dbReference type="CDD" id="cd00018">
    <property type="entry name" value="AP2"/>
    <property type="match status" value="1"/>
</dbReference>
<evidence type="ECO:0000259" key="8">
    <source>
        <dbReference type="PROSITE" id="PS51032"/>
    </source>
</evidence>
<evidence type="ECO:0000256" key="1">
    <source>
        <dbReference type="ARBA" id="ARBA00004123"/>
    </source>
</evidence>
<feature type="compositionally biased region" description="Low complexity" evidence="7">
    <location>
        <begin position="87"/>
        <end position="99"/>
    </location>
</feature>
<comment type="similarity">
    <text evidence="6">Belongs to the AP2/ERF transcription factor family. ERF subfamily.</text>
</comment>
<dbReference type="FunFam" id="3.30.730.10:FF:000001">
    <property type="entry name" value="Ethylene-responsive transcription factor 2"/>
    <property type="match status" value="1"/>
</dbReference>
<keyword evidence="10" id="KW-1185">Reference proteome</keyword>
<feature type="domain" description="AP2/ERF" evidence="8">
    <location>
        <begin position="122"/>
        <end position="179"/>
    </location>
</feature>
<dbReference type="EMBL" id="OZ034822">
    <property type="protein sequence ID" value="CAL1410102.1"/>
    <property type="molecule type" value="Genomic_DNA"/>
</dbReference>
<dbReference type="Proteomes" id="UP001497516">
    <property type="component" value="Chromosome 9"/>
</dbReference>
<dbReference type="GO" id="GO:0003700">
    <property type="term" value="F:DNA-binding transcription factor activity"/>
    <property type="evidence" value="ECO:0007669"/>
    <property type="project" value="InterPro"/>
</dbReference>
<dbReference type="Gene3D" id="3.30.730.10">
    <property type="entry name" value="AP2/ERF domain"/>
    <property type="match status" value="1"/>
</dbReference>
<feature type="region of interest" description="Disordered" evidence="7">
    <location>
        <begin position="85"/>
        <end position="129"/>
    </location>
</feature>
<dbReference type="Pfam" id="PF00847">
    <property type="entry name" value="AP2"/>
    <property type="match status" value="1"/>
</dbReference>
<protein>
    <recommendedName>
        <fullName evidence="8">AP2/ERF domain-containing protein</fullName>
    </recommendedName>
</protein>
<keyword evidence="3" id="KW-0238">DNA-binding</keyword>
<keyword evidence="5" id="KW-0539">Nucleus</keyword>
<dbReference type="GO" id="GO:0009873">
    <property type="term" value="P:ethylene-activated signaling pathway"/>
    <property type="evidence" value="ECO:0007669"/>
    <property type="project" value="InterPro"/>
</dbReference>
<sequence>MNQISPKRPKVSGSPPPPSRLTQEEELAVMVAALRNVVAGTTNSLRAHQLVQFSLPLPASDLDTCTVCRIEGCLGCRLFPPNHQEDQQNQNAASNNNNENKNKKKQPAAPRKQRGNNKKKNSYRGVRQRPWGKWAAEIRDPRRATRVWLGTFDTAEDAARAYDRAAIEFRGPRAKLNFCFPDQIQIDGSSDCSNRIMPAGSEKAKGKRVREERPKVEEMMAIDGNGMIGSCSEAMGEMMMGGEQDEFQEWMRMVMDFSGGDSSDSGGTSGTMCTTAGNLCF</sequence>
<evidence type="ECO:0000256" key="6">
    <source>
        <dbReference type="ARBA" id="ARBA00024343"/>
    </source>
</evidence>
<accession>A0AAV2GI73</accession>
<dbReference type="InterPro" id="IPR001471">
    <property type="entry name" value="AP2/ERF_dom"/>
</dbReference>
<evidence type="ECO:0000256" key="7">
    <source>
        <dbReference type="SAM" id="MobiDB-lite"/>
    </source>
</evidence>
<evidence type="ECO:0000313" key="9">
    <source>
        <dbReference type="EMBL" id="CAL1410102.1"/>
    </source>
</evidence>
<name>A0AAV2GI73_9ROSI</name>
<evidence type="ECO:0000256" key="4">
    <source>
        <dbReference type="ARBA" id="ARBA00023163"/>
    </source>
</evidence>
<dbReference type="InterPro" id="IPR016177">
    <property type="entry name" value="DNA-bd_dom_sf"/>
</dbReference>